<gene>
    <name evidence="2" type="ORF">METZ01_LOCUS14182</name>
</gene>
<organism evidence="2">
    <name type="scientific">marine metagenome</name>
    <dbReference type="NCBI Taxonomy" id="408172"/>
    <lineage>
        <taxon>unclassified sequences</taxon>
        <taxon>metagenomes</taxon>
        <taxon>ecological metagenomes</taxon>
    </lineage>
</organism>
<accession>A0A381P543</accession>
<dbReference type="PANTHER" id="PTHR36974:SF1">
    <property type="entry name" value="DOXX FAMILY MEMBRANE PROTEIN"/>
    <property type="match status" value="1"/>
</dbReference>
<dbReference type="PANTHER" id="PTHR36974">
    <property type="entry name" value="MEMBRANE PROTEIN-RELATED"/>
    <property type="match status" value="1"/>
</dbReference>
<feature type="transmembrane region" description="Helical" evidence="1">
    <location>
        <begin position="101"/>
        <end position="118"/>
    </location>
</feature>
<name>A0A381P543_9ZZZZ</name>
<reference evidence="2" key="1">
    <citation type="submission" date="2018-05" db="EMBL/GenBank/DDBJ databases">
        <authorList>
            <person name="Lanie J.A."/>
            <person name="Ng W.-L."/>
            <person name="Kazmierczak K.M."/>
            <person name="Andrzejewski T.M."/>
            <person name="Davidsen T.M."/>
            <person name="Wayne K.J."/>
            <person name="Tettelin H."/>
            <person name="Glass J.I."/>
            <person name="Rusch D."/>
            <person name="Podicherti R."/>
            <person name="Tsui H.-C.T."/>
            <person name="Winkler M.E."/>
        </authorList>
    </citation>
    <scope>NUCLEOTIDE SEQUENCE</scope>
</reference>
<keyword evidence="1" id="KW-1133">Transmembrane helix</keyword>
<feature type="transmembrane region" description="Helical" evidence="1">
    <location>
        <begin position="7"/>
        <end position="25"/>
    </location>
</feature>
<feature type="transmembrane region" description="Helical" evidence="1">
    <location>
        <begin position="45"/>
        <end position="62"/>
    </location>
</feature>
<protein>
    <recommendedName>
        <fullName evidence="3">DoxX family protein</fullName>
    </recommendedName>
</protein>
<feature type="transmembrane region" description="Helical" evidence="1">
    <location>
        <begin position="69"/>
        <end position="89"/>
    </location>
</feature>
<dbReference type="AlphaFoldDB" id="A0A381P543"/>
<evidence type="ECO:0008006" key="3">
    <source>
        <dbReference type="Google" id="ProtNLM"/>
    </source>
</evidence>
<keyword evidence="1" id="KW-0812">Transmembrane</keyword>
<evidence type="ECO:0000256" key="1">
    <source>
        <dbReference type="SAM" id="Phobius"/>
    </source>
</evidence>
<sequence>MRFTIEIGSIIIMCIFYVGTGIKHFTNPMWFIKIVPPILPYKLSLVYISGFFEILFGTMLLFPNTRYVAAWGLILLLIAVFPANIYLAMTNGAALNTTPQIAWGRLPFQFLFIAIAYWHSTI</sequence>
<evidence type="ECO:0000313" key="2">
    <source>
        <dbReference type="EMBL" id="SUZ61328.1"/>
    </source>
</evidence>
<keyword evidence="1" id="KW-0472">Membrane</keyword>
<proteinExistence type="predicted"/>
<dbReference type="EMBL" id="UINC01000796">
    <property type="protein sequence ID" value="SUZ61328.1"/>
    <property type="molecule type" value="Genomic_DNA"/>
</dbReference>